<evidence type="ECO:0000313" key="2">
    <source>
        <dbReference type="EMBL" id="TRM59603.1"/>
    </source>
</evidence>
<sequence>MSHSIRRLNTSLRASPRALSGPSRAAPSGRRHMHAALQTKSNEPTQRADRTPRRHESGARAASVELDEADVAELRPVYYRNAKPAAERASAPKLKLRTALQRPASSFEAHLNGLFHPLEFPPELARRIMTHGSRRVLQTYLHLFLSSSPNLRPEHDLDAIVDRVMNSNLLGEHVGNKWGLGRNMLWQPTVPRMQKAGSEPINFVKTAGLYRVQGDCVAAILGGVFHQYGGTVAHRLFHTRLLPRLIDGDVRVLPEVFIDDVRRAQAALGGGNAPLLSSDTQPAKVSSSVESNVDVNL</sequence>
<dbReference type="OrthoDB" id="2281895at2759"/>
<comment type="caution">
    <text evidence="2">The sequence shown here is derived from an EMBL/GenBank/DDBJ whole genome shotgun (WGS) entry which is preliminary data.</text>
</comment>
<dbReference type="InterPro" id="IPR040030">
    <property type="entry name" value="Ribosomal_mL57"/>
</dbReference>
<keyword evidence="3" id="KW-1185">Reference proteome</keyword>
<dbReference type="STRING" id="97359.A0A550C474"/>
<evidence type="ECO:0008006" key="4">
    <source>
        <dbReference type="Google" id="ProtNLM"/>
    </source>
</evidence>
<dbReference type="PANTHER" id="PTHR28160:SF1">
    <property type="entry name" value="LARGE RIBOSOMAL SUBUNIT PROTEIN ML57"/>
    <property type="match status" value="1"/>
</dbReference>
<dbReference type="GO" id="GO:0006396">
    <property type="term" value="P:RNA processing"/>
    <property type="evidence" value="ECO:0007669"/>
    <property type="project" value="InterPro"/>
</dbReference>
<dbReference type="GO" id="GO:0032543">
    <property type="term" value="P:mitochondrial translation"/>
    <property type="evidence" value="ECO:0007669"/>
    <property type="project" value="InterPro"/>
</dbReference>
<reference evidence="2 3" key="1">
    <citation type="journal article" date="2019" name="New Phytol.">
        <title>Comparative genomics reveals unique wood-decay strategies and fruiting body development in the Schizophyllaceae.</title>
        <authorList>
            <person name="Almasi E."/>
            <person name="Sahu N."/>
            <person name="Krizsan K."/>
            <person name="Balint B."/>
            <person name="Kovacs G.M."/>
            <person name="Kiss B."/>
            <person name="Cseklye J."/>
            <person name="Drula E."/>
            <person name="Henrissat B."/>
            <person name="Nagy I."/>
            <person name="Chovatia M."/>
            <person name="Adam C."/>
            <person name="LaButti K."/>
            <person name="Lipzen A."/>
            <person name="Riley R."/>
            <person name="Grigoriev I.V."/>
            <person name="Nagy L.G."/>
        </authorList>
    </citation>
    <scope>NUCLEOTIDE SEQUENCE [LARGE SCALE GENOMIC DNA]</scope>
    <source>
        <strain evidence="2 3">NL-1724</strain>
    </source>
</reference>
<dbReference type="PANTHER" id="PTHR28160">
    <property type="entry name" value="54S RIBOSOMAL PROTEIN L15, MITOCHONDRIAL"/>
    <property type="match status" value="1"/>
</dbReference>
<dbReference type="Gene3D" id="1.10.1520.10">
    <property type="entry name" value="Ribonuclease III domain"/>
    <property type="match status" value="1"/>
</dbReference>
<organism evidence="2 3">
    <name type="scientific">Schizophyllum amplum</name>
    <dbReference type="NCBI Taxonomy" id="97359"/>
    <lineage>
        <taxon>Eukaryota</taxon>
        <taxon>Fungi</taxon>
        <taxon>Dikarya</taxon>
        <taxon>Basidiomycota</taxon>
        <taxon>Agaricomycotina</taxon>
        <taxon>Agaricomycetes</taxon>
        <taxon>Agaricomycetidae</taxon>
        <taxon>Agaricales</taxon>
        <taxon>Schizophyllaceae</taxon>
        <taxon>Schizophyllum</taxon>
    </lineage>
</organism>
<dbReference type="SUPFAM" id="SSF69065">
    <property type="entry name" value="RNase III domain-like"/>
    <property type="match status" value="1"/>
</dbReference>
<proteinExistence type="predicted"/>
<evidence type="ECO:0000313" key="3">
    <source>
        <dbReference type="Proteomes" id="UP000320762"/>
    </source>
</evidence>
<dbReference type="GO" id="GO:0003735">
    <property type="term" value="F:structural constituent of ribosome"/>
    <property type="evidence" value="ECO:0007669"/>
    <property type="project" value="InterPro"/>
</dbReference>
<feature type="compositionally biased region" description="Basic and acidic residues" evidence="1">
    <location>
        <begin position="46"/>
        <end position="58"/>
    </location>
</feature>
<feature type="compositionally biased region" description="Low complexity" evidence="1">
    <location>
        <begin position="285"/>
        <end position="297"/>
    </location>
</feature>
<dbReference type="AlphaFoldDB" id="A0A550C474"/>
<dbReference type="EMBL" id="VDMD01000027">
    <property type="protein sequence ID" value="TRM59603.1"/>
    <property type="molecule type" value="Genomic_DNA"/>
</dbReference>
<feature type="region of interest" description="Disordered" evidence="1">
    <location>
        <begin position="1"/>
        <end position="63"/>
    </location>
</feature>
<accession>A0A550C474</accession>
<protein>
    <recommendedName>
        <fullName evidence="4">RNase III domain-containing protein</fullName>
    </recommendedName>
</protein>
<evidence type="ECO:0000256" key="1">
    <source>
        <dbReference type="SAM" id="MobiDB-lite"/>
    </source>
</evidence>
<feature type="region of interest" description="Disordered" evidence="1">
    <location>
        <begin position="272"/>
        <end position="297"/>
    </location>
</feature>
<dbReference type="GO" id="GO:0004525">
    <property type="term" value="F:ribonuclease III activity"/>
    <property type="evidence" value="ECO:0007669"/>
    <property type="project" value="InterPro"/>
</dbReference>
<dbReference type="Proteomes" id="UP000320762">
    <property type="component" value="Unassembled WGS sequence"/>
</dbReference>
<dbReference type="GO" id="GO:0005762">
    <property type="term" value="C:mitochondrial large ribosomal subunit"/>
    <property type="evidence" value="ECO:0007669"/>
    <property type="project" value="InterPro"/>
</dbReference>
<feature type="compositionally biased region" description="Polar residues" evidence="1">
    <location>
        <begin position="275"/>
        <end position="284"/>
    </location>
</feature>
<dbReference type="InterPro" id="IPR036389">
    <property type="entry name" value="RNase_III_sf"/>
</dbReference>
<gene>
    <name evidence="2" type="ORF">BD626DRAFT_507738</name>
</gene>
<name>A0A550C474_9AGAR</name>